<organism evidence="1 2">
    <name type="scientific">Nocardiopsis mwathae</name>
    <dbReference type="NCBI Taxonomy" id="1472723"/>
    <lineage>
        <taxon>Bacteria</taxon>
        <taxon>Bacillati</taxon>
        <taxon>Actinomycetota</taxon>
        <taxon>Actinomycetes</taxon>
        <taxon>Streptosporangiales</taxon>
        <taxon>Nocardiopsidaceae</taxon>
        <taxon>Nocardiopsis</taxon>
    </lineage>
</organism>
<name>A0A7W9YHF1_9ACTN</name>
<comment type="caution">
    <text evidence="1">The sequence shown here is derived from an EMBL/GenBank/DDBJ whole genome shotgun (WGS) entry which is preliminary data.</text>
</comment>
<dbReference type="EMBL" id="JACHDS010000001">
    <property type="protein sequence ID" value="MBB6172209.1"/>
    <property type="molecule type" value="Genomic_DNA"/>
</dbReference>
<dbReference type="Proteomes" id="UP000546642">
    <property type="component" value="Unassembled WGS sequence"/>
</dbReference>
<dbReference type="AlphaFoldDB" id="A0A7W9YHF1"/>
<gene>
    <name evidence="1" type="ORF">HNR23_002269</name>
</gene>
<evidence type="ECO:0000313" key="2">
    <source>
        <dbReference type="Proteomes" id="UP000546642"/>
    </source>
</evidence>
<protein>
    <submittedName>
        <fullName evidence="1">Uncharacterized protein</fullName>
    </submittedName>
</protein>
<reference evidence="1 2" key="1">
    <citation type="submission" date="2020-08" db="EMBL/GenBank/DDBJ databases">
        <title>Sequencing the genomes of 1000 actinobacteria strains.</title>
        <authorList>
            <person name="Klenk H.-P."/>
        </authorList>
    </citation>
    <scope>NUCLEOTIDE SEQUENCE [LARGE SCALE GENOMIC DNA]</scope>
    <source>
        <strain evidence="1 2">DSM 46659</strain>
    </source>
</reference>
<evidence type="ECO:0000313" key="1">
    <source>
        <dbReference type="EMBL" id="MBB6172209.1"/>
    </source>
</evidence>
<proteinExistence type="predicted"/>
<sequence length="161" mass="18186">MTIWPGDLTTAPDYELQRLHRLWASDLYPAVRDMLSTIPKAIHLPRLDPNTAKFRDLDDACHRVERALEKLENRNSGLPADLHPVLVRAMRDTSEAASALGVRAIIPWWNSPYGRNINRCVEAVMASARSRAKAVAAFSGWPDADEAAYWDDRLEQITDHV</sequence>
<accession>A0A7W9YHF1</accession>
<keyword evidence="2" id="KW-1185">Reference proteome</keyword>
<dbReference type="RefSeq" id="WP_184075540.1">
    <property type="nucleotide sequence ID" value="NZ_JACHDS010000001.1"/>
</dbReference>